<protein>
    <submittedName>
        <fullName evidence="9">ABC-type sugar transport system permease subunit</fullName>
    </submittedName>
</protein>
<proteinExistence type="inferred from homology"/>
<accession>A0ABV2G6F1</accession>
<evidence type="ECO:0000256" key="6">
    <source>
        <dbReference type="ARBA" id="ARBA00023136"/>
    </source>
</evidence>
<comment type="subcellular location">
    <subcellularLocation>
        <location evidence="1 7">Cell membrane</location>
        <topology evidence="1 7">Multi-pass membrane protein</topology>
    </subcellularLocation>
</comment>
<dbReference type="CDD" id="cd06261">
    <property type="entry name" value="TM_PBP2"/>
    <property type="match status" value="1"/>
</dbReference>
<feature type="transmembrane region" description="Helical" evidence="7">
    <location>
        <begin position="217"/>
        <end position="237"/>
    </location>
</feature>
<evidence type="ECO:0000256" key="2">
    <source>
        <dbReference type="ARBA" id="ARBA00022448"/>
    </source>
</evidence>
<gene>
    <name evidence="9" type="ORF">ABID13_005319</name>
</gene>
<comment type="similarity">
    <text evidence="7">Belongs to the binding-protein-dependent transport system permease family.</text>
</comment>
<comment type="caution">
    <text evidence="9">The sequence shown here is derived from an EMBL/GenBank/DDBJ whole genome shotgun (WGS) entry which is preliminary data.</text>
</comment>
<evidence type="ECO:0000313" key="9">
    <source>
        <dbReference type="EMBL" id="MET3573652.1"/>
    </source>
</evidence>
<evidence type="ECO:0000259" key="8">
    <source>
        <dbReference type="PROSITE" id="PS50928"/>
    </source>
</evidence>
<keyword evidence="2 7" id="KW-0813">Transport</keyword>
<evidence type="ECO:0000256" key="5">
    <source>
        <dbReference type="ARBA" id="ARBA00022989"/>
    </source>
</evidence>
<dbReference type="Gene3D" id="1.10.3720.10">
    <property type="entry name" value="MetI-like"/>
    <property type="match status" value="1"/>
</dbReference>
<dbReference type="GeneID" id="93166527"/>
<dbReference type="InterPro" id="IPR035906">
    <property type="entry name" value="MetI-like_sf"/>
</dbReference>
<keyword evidence="3" id="KW-1003">Cell membrane</keyword>
<feature type="domain" description="ABC transmembrane type-1" evidence="8">
    <location>
        <begin position="22"/>
        <end position="236"/>
    </location>
</feature>
<evidence type="ECO:0000313" key="10">
    <source>
        <dbReference type="Proteomes" id="UP001549200"/>
    </source>
</evidence>
<keyword evidence="9" id="KW-0762">Sugar transport</keyword>
<dbReference type="Proteomes" id="UP001549200">
    <property type="component" value="Unassembled WGS sequence"/>
</dbReference>
<evidence type="ECO:0000256" key="7">
    <source>
        <dbReference type="RuleBase" id="RU363032"/>
    </source>
</evidence>
<dbReference type="InterPro" id="IPR000515">
    <property type="entry name" value="MetI-like"/>
</dbReference>
<feature type="transmembrane region" description="Helical" evidence="7">
    <location>
        <begin position="26"/>
        <end position="48"/>
    </location>
</feature>
<sequence>MIFVGLQNFADLFANPDTPRMFKNTFLWVFVGVAFKLLLGLFMALILYKKFLGKKMMTAIMLIPYAMPAAVSCMIWRLMYNPMFGHITQFLMDTHILGLPMDFLGNSKTSLIAVMIVNIWAVAPFCALNILSTMYSIPSYIYEAARIDGANGRQQFFSITLPLITSSVRTLGLLIGIWAFNTFDVIYMMTQGGPANSSSIMVNFIYQNAFQFNNRGYSAAISVVSFLILSVFAVLYVNSKGEDTRYE</sequence>
<keyword evidence="6 7" id="KW-0472">Membrane</keyword>
<reference evidence="9 10" key="1">
    <citation type="submission" date="2024-06" db="EMBL/GenBank/DDBJ databases">
        <title>Genomic Encyclopedia of Type Strains, Phase IV (KMG-IV): sequencing the most valuable type-strain genomes for metagenomic binning, comparative biology and taxonomic classification.</title>
        <authorList>
            <person name="Goeker M."/>
        </authorList>
    </citation>
    <scope>NUCLEOTIDE SEQUENCE [LARGE SCALE GENOMIC DNA]</scope>
    <source>
        <strain evidence="9 10">DSM 19261</strain>
    </source>
</reference>
<evidence type="ECO:0000256" key="3">
    <source>
        <dbReference type="ARBA" id="ARBA00022475"/>
    </source>
</evidence>
<keyword evidence="5 7" id="KW-1133">Transmembrane helix</keyword>
<name>A0ABV2G6F1_9FIRM</name>
<feature type="transmembrane region" description="Helical" evidence="7">
    <location>
        <begin position="156"/>
        <end position="180"/>
    </location>
</feature>
<dbReference type="RefSeq" id="WP_227884317.1">
    <property type="nucleotide sequence ID" value="NZ_CABJDD010000015.1"/>
</dbReference>
<dbReference type="Pfam" id="PF00528">
    <property type="entry name" value="BPD_transp_1"/>
    <property type="match status" value="1"/>
</dbReference>
<keyword evidence="10" id="KW-1185">Reference proteome</keyword>
<dbReference type="SUPFAM" id="SSF161098">
    <property type="entry name" value="MetI-like"/>
    <property type="match status" value="1"/>
</dbReference>
<organism evidence="9 10">
    <name type="scientific">Enterocloster citroniae</name>
    <dbReference type="NCBI Taxonomy" id="358743"/>
    <lineage>
        <taxon>Bacteria</taxon>
        <taxon>Bacillati</taxon>
        <taxon>Bacillota</taxon>
        <taxon>Clostridia</taxon>
        <taxon>Lachnospirales</taxon>
        <taxon>Lachnospiraceae</taxon>
        <taxon>Enterocloster</taxon>
    </lineage>
</organism>
<feature type="transmembrane region" description="Helical" evidence="7">
    <location>
        <begin position="60"/>
        <end position="79"/>
    </location>
</feature>
<feature type="transmembrane region" description="Helical" evidence="7">
    <location>
        <begin position="111"/>
        <end position="135"/>
    </location>
</feature>
<dbReference type="PANTHER" id="PTHR43005:SF1">
    <property type="entry name" value="SPERMIDINE_PUTRESCINE TRANSPORT SYSTEM PERMEASE PROTEIN"/>
    <property type="match status" value="1"/>
</dbReference>
<keyword evidence="4 7" id="KW-0812">Transmembrane</keyword>
<evidence type="ECO:0000256" key="1">
    <source>
        <dbReference type="ARBA" id="ARBA00004651"/>
    </source>
</evidence>
<dbReference type="PROSITE" id="PS50928">
    <property type="entry name" value="ABC_TM1"/>
    <property type="match status" value="1"/>
</dbReference>
<evidence type="ECO:0000256" key="4">
    <source>
        <dbReference type="ARBA" id="ARBA00022692"/>
    </source>
</evidence>
<dbReference type="EMBL" id="JBEPLZ010000035">
    <property type="protein sequence ID" value="MET3573652.1"/>
    <property type="molecule type" value="Genomic_DNA"/>
</dbReference>
<dbReference type="PANTHER" id="PTHR43005">
    <property type="entry name" value="BLR7065 PROTEIN"/>
    <property type="match status" value="1"/>
</dbReference>